<dbReference type="InterPro" id="IPR035093">
    <property type="entry name" value="RelE/ParE_toxin_dom_sf"/>
</dbReference>
<reference evidence="4" key="1">
    <citation type="submission" date="2017-01" db="EMBL/GenBank/DDBJ databases">
        <authorList>
            <person name="Varghese N."/>
            <person name="Submissions S."/>
        </authorList>
    </citation>
    <scope>NUCLEOTIDE SEQUENCE [LARGE SCALE GENOMIC DNA]</scope>
    <source>
        <strain evidence="4">DSM 24913</strain>
    </source>
</reference>
<dbReference type="PANTHER" id="PTHR33755:SF5">
    <property type="entry name" value="TYPE II TOXIN-ANTITOXIN SYSTEM RELE_PARE FAMILY TOXIN"/>
    <property type="match status" value="1"/>
</dbReference>
<organism evidence="3 4">
    <name type="scientific">Thalassolituus maritimus</name>
    <dbReference type="NCBI Taxonomy" id="484498"/>
    <lineage>
        <taxon>Bacteria</taxon>
        <taxon>Pseudomonadati</taxon>
        <taxon>Pseudomonadota</taxon>
        <taxon>Gammaproteobacteria</taxon>
        <taxon>Oceanospirillales</taxon>
        <taxon>Oceanospirillaceae</taxon>
        <taxon>Thalassolituus</taxon>
    </lineage>
</organism>
<dbReference type="OrthoDB" id="9798046at2"/>
<proteinExistence type="inferred from homology"/>
<evidence type="ECO:0000256" key="2">
    <source>
        <dbReference type="ARBA" id="ARBA00022649"/>
    </source>
</evidence>
<keyword evidence="2" id="KW-1277">Toxin-antitoxin system</keyword>
<dbReference type="InterPro" id="IPR007712">
    <property type="entry name" value="RelE/ParE_toxin"/>
</dbReference>
<dbReference type="PANTHER" id="PTHR33755">
    <property type="entry name" value="TOXIN PARE1-RELATED"/>
    <property type="match status" value="1"/>
</dbReference>
<dbReference type="InterPro" id="IPR051803">
    <property type="entry name" value="TA_system_RelE-like_toxin"/>
</dbReference>
<dbReference type="Pfam" id="PF05016">
    <property type="entry name" value="ParE_toxin"/>
    <property type="match status" value="1"/>
</dbReference>
<dbReference type="Proteomes" id="UP000185639">
    <property type="component" value="Unassembled WGS sequence"/>
</dbReference>
<evidence type="ECO:0000313" key="3">
    <source>
        <dbReference type="EMBL" id="SIS86555.1"/>
    </source>
</evidence>
<dbReference type="Gene3D" id="3.30.2310.20">
    <property type="entry name" value="RelE-like"/>
    <property type="match status" value="1"/>
</dbReference>
<gene>
    <name evidence="3" type="ORF">SAMN05421686_105251</name>
</gene>
<evidence type="ECO:0000313" key="4">
    <source>
        <dbReference type="Proteomes" id="UP000185639"/>
    </source>
</evidence>
<sequence>MDEITPVEVIWTEAAVQDLESLAEYIALSNPVAASELVSRVFEVVERLAQFPESGRFPPELEGFPYREVIVNPCRVFYRVEHSKVFILHVFRQECDVRRFLAGSE</sequence>
<evidence type="ECO:0000256" key="1">
    <source>
        <dbReference type="ARBA" id="ARBA00006226"/>
    </source>
</evidence>
<name>A0A1N7MK75_9GAMM</name>
<dbReference type="STRING" id="484498.SAMN05421686_105251"/>
<protein>
    <submittedName>
        <fullName evidence="3">Plasmid stabilization system protein ParE</fullName>
    </submittedName>
</protein>
<dbReference type="AlphaFoldDB" id="A0A1N7MK75"/>
<dbReference type="RefSeq" id="WP_076515639.1">
    <property type="nucleotide sequence ID" value="NZ_FTOH01000005.1"/>
</dbReference>
<accession>A0A1N7MK75</accession>
<keyword evidence="4" id="KW-1185">Reference proteome</keyword>
<dbReference type="EMBL" id="FTOH01000005">
    <property type="protein sequence ID" value="SIS86555.1"/>
    <property type="molecule type" value="Genomic_DNA"/>
</dbReference>
<comment type="similarity">
    <text evidence="1">Belongs to the RelE toxin family.</text>
</comment>